<keyword evidence="4 9" id="KW-0805">Transcription regulation</keyword>
<name>A0ABM5JBG9_DRORH</name>
<reference evidence="15" key="1">
    <citation type="journal article" date="2021" name="Elife">
        <title>Highly contiguous assemblies of 101 drosophilid genomes.</title>
        <authorList>
            <person name="Kim B.Y."/>
            <person name="Wang J.R."/>
            <person name="Miller D.E."/>
            <person name="Barmina O."/>
            <person name="Delaney E."/>
            <person name="Thompson A."/>
            <person name="Comeault A.A."/>
            <person name="Peede D."/>
            <person name="D'Agostino E.R."/>
            <person name="Pelaez J."/>
            <person name="Aguilar J.M."/>
            <person name="Haji D."/>
            <person name="Matsunaga T."/>
            <person name="Armstrong E.E."/>
            <person name="Zych M."/>
            <person name="Ogawa Y."/>
            <person name="Stamenkovic-Radak M."/>
            <person name="Jelic M."/>
            <person name="Veselinovic M.S."/>
            <person name="Tanaskovic M."/>
            <person name="Eric P."/>
            <person name="Gao J.J."/>
            <person name="Katoh T.K."/>
            <person name="Toda M.J."/>
            <person name="Watabe H."/>
            <person name="Watada M."/>
            <person name="Davis J.S."/>
            <person name="Moyle L.C."/>
            <person name="Manoli G."/>
            <person name="Bertolini E."/>
            <person name="Kostal V."/>
            <person name="Hawley R.S."/>
            <person name="Takahashi A."/>
            <person name="Jones C.D."/>
            <person name="Price D.K."/>
            <person name="Whiteman N."/>
            <person name="Kopp A."/>
            <person name="Matute D.R."/>
            <person name="Petrov D.A."/>
        </authorList>
    </citation>
    <scope>NUCLEOTIDE SEQUENCE [LARGE SCALE GENOMIC DNA]</scope>
</reference>
<evidence type="ECO:0000256" key="3">
    <source>
        <dbReference type="ARBA" id="ARBA00019613"/>
    </source>
</evidence>
<dbReference type="PANTHER" id="PTHR31804">
    <property type="entry name" value="MEDIATOR OF RNA POLYMERASE II TRANSCRIPTION SUBUNIT 15"/>
    <property type="match status" value="1"/>
</dbReference>
<feature type="region of interest" description="Disordered" evidence="10">
    <location>
        <begin position="65"/>
        <end position="97"/>
    </location>
</feature>
<protein>
    <recommendedName>
        <fullName evidence="3 9">Mediator of RNA polymerase II transcription subunit 15</fullName>
    </recommendedName>
    <alternativeName>
        <fullName evidence="8 9">Mediator complex subunit 15</fullName>
    </alternativeName>
</protein>
<dbReference type="SUPFAM" id="SSF47040">
    <property type="entry name" value="Kix domain of CBP (creb binding protein)"/>
    <property type="match status" value="1"/>
</dbReference>
<feature type="domain" description="Mediator of RNA polymerase II transcription subunit 15 N-terminal" evidence="11">
    <location>
        <begin position="1"/>
        <end position="73"/>
    </location>
</feature>
<dbReference type="RefSeq" id="XP_044316169.1">
    <property type="nucleotide sequence ID" value="XM_044460234.1"/>
</dbReference>
<evidence type="ECO:0000259" key="11">
    <source>
        <dbReference type="Pfam" id="PF09606"/>
    </source>
</evidence>
<comment type="function">
    <text evidence="9">Component of the Mediator complex, a coactivator involved in the regulated transcription of nearly all RNA polymerase II-dependent genes. Mediator functions as a bridge to convey information from gene-specific regulatory proteins to the basal RNA polymerase II transcription machinery. Mediator is recruited to promoters by direct interactions with regulatory proteins and serves as a scaffold for the assembly of a functional preinitiation complex with RNA polymerase II and the general transcription factors.</text>
</comment>
<feature type="compositionally biased region" description="Low complexity" evidence="10">
    <location>
        <begin position="449"/>
        <end position="464"/>
    </location>
</feature>
<feature type="compositionally biased region" description="Low complexity" evidence="10">
    <location>
        <begin position="399"/>
        <end position="428"/>
    </location>
</feature>
<dbReference type="Pfam" id="PF09606">
    <property type="entry name" value="Med15_N"/>
    <property type="match status" value="1"/>
</dbReference>
<feature type="compositionally biased region" description="Pro residues" evidence="10">
    <location>
        <begin position="429"/>
        <end position="442"/>
    </location>
</feature>
<evidence type="ECO:0000256" key="6">
    <source>
        <dbReference type="ARBA" id="ARBA00023163"/>
    </source>
</evidence>
<evidence type="ECO:0000256" key="4">
    <source>
        <dbReference type="ARBA" id="ARBA00023015"/>
    </source>
</evidence>
<keyword evidence="15" id="KW-1185">Reference proteome</keyword>
<comment type="similarity">
    <text evidence="2 9">Belongs to the Mediator complex subunit 15 family.</text>
</comment>
<dbReference type="InterPro" id="IPR048386">
    <property type="entry name" value="Med15_C"/>
</dbReference>
<sequence length="757" mass="81742">MTEDWQSQKFRQNVISKIHDLLPPNAPQDQSKNASVMENHIFRKSRTKDEYLGLVAKLFMHYKDMSRKSQQQQQQQQQQQGGPPQNAEMGGGQNMMQDPLNALQNLASQGNRNPQMMPMGAGGAPVAGGPGTASNLLQSLNQQRPGQQQMQPMPNIRGQMPMGSGGGGGAQQMMQQQMQGGNAPGVMNVMGAGGVQSQGQIVGNPGQQMGVGMPNQMVGPGPNSGPAVGGAGGANAAPGAPGQGPNQMQTGPMNAMQQMPPMQQIQQNQMGLLPLKMGMNPMMRMGQGNGMGGPQGMPGQGMQGMPQNMQQGPHNVVGGPAVQQQVGGAGLPPNAVQQGGMNPMGGMGVNMPANLQQKPNMPMGQTGQMFPGNRGGVGVGGQQPGQAFMRSSPSPADAQQLQQQQQAQLQQMQQQQQQQLVVGNQTPTQQPPTPQMPTPNMIPSPALVPQSSPQMMQMQNPQRSIRQQSPSASINTPGQVTGNSPFNPQEEALYREKYKQLTKYIEPLKRMLAKISNDGTNVEKMTKMSKLLEILCNPTQRVPLDTLMKCEKALEKMDLISYSGQQFGKSSNPLLEVINTTLQSPVANHTLHRTFRPTLELLFGTDIAAPVPSKRPRVNEKSSPFEQDVPHVLQGEIARLDSKFKVKLDTTSQINNKAIRLICCLDDKRLPSVPPVSVSVPEEYPWQAPDCSLTEQEYSATPFLQAVQQALIARMSKLPKNYSLSHLLDTWEMAVRQACSPQSKPRSLCELTTLLGV</sequence>
<evidence type="ECO:0000256" key="5">
    <source>
        <dbReference type="ARBA" id="ARBA00023159"/>
    </source>
</evidence>
<evidence type="ECO:0000256" key="10">
    <source>
        <dbReference type="SAM" id="MobiDB-lite"/>
    </source>
</evidence>
<comment type="subunit">
    <text evidence="9">Component of the Mediator complex.</text>
</comment>
<gene>
    <name evidence="9" type="primary">MED15</name>
</gene>
<feature type="region of interest" description="Disordered" evidence="10">
    <location>
        <begin position="219"/>
        <end position="249"/>
    </location>
</feature>
<evidence type="ECO:0000313" key="14">
    <source>
        <dbReference type="EnsemblMetazoa" id="XP_044316169.1"/>
    </source>
</evidence>
<organism evidence="14 15">
    <name type="scientific">Drosophila rhopaloa</name>
    <name type="common">Fruit fly</name>
    <dbReference type="NCBI Taxonomy" id="1041015"/>
    <lineage>
        <taxon>Eukaryota</taxon>
        <taxon>Metazoa</taxon>
        <taxon>Ecdysozoa</taxon>
        <taxon>Arthropoda</taxon>
        <taxon>Hexapoda</taxon>
        <taxon>Insecta</taxon>
        <taxon>Pterygota</taxon>
        <taxon>Neoptera</taxon>
        <taxon>Endopterygota</taxon>
        <taxon>Diptera</taxon>
        <taxon>Brachycera</taxon>
        <taxon>Muscomorpha</taxon>
        <taxon>Ephydroidea</taxon>
        <taxon>Drosophilidae</taxon>
        <taxon>Drosophila</taxon>
        <taxon>Sophophora</taxon>
    </lineage>
</organism>
<proteinExistence type="inferred from homology"/>
<dbReference type="PANTHER" id="PTHR31804:SF3">
    <property type="entry name" value="MEDIATOR OF RNA POLYMERASE II TRANSCRIPTION SUBUNIT 15"/>
    <property type="match status" value="1"/>
</dbReference>
<accession>A0ABM5JBG9</accession>
<evidence type="ECO:0000256" key="9">
    <source>
        <dbReference type="RuleBase" id="RU364148"/>
    </source>
</evidence>
<feature type="region of interest" description="Disordered" evidence="10">
    <location>
        <begin position="365"/>
        <end position="487"/>
    </location>
</feature>
<comment type="subcellular location">
    <subcellularLocation>
        <location evidence="1 9">Nucleus</location>
    </subcellularLocation>
</comment>
<dbReference type="InterPro" id="IPR048385">
    <property type="entry name" value="Med15_central"/>
</dbReference>
<feature type="compositionally biased region" description="Low complexity" evidence="10">
    <location>
        <begin position="234"/>
        <end position="249"/>
    </location>
</feature>
<evidence type="ECO:0000256" key="7">
    <source>
        <dbReference type="ARBA" id="ARBA00023242"/>
    </source>
</evidence>
<keyword evidence="5 9" id="KW-0010">Activator</keyword>
<reference evidence="14" key="2">
    <citation type="submission" date="2025-05" db="UniProtKB">
        <authorList>
            <consortium name="EnsemblMetazoa"/>
        </authorList>
    </citation>
    <scope>IDENTIFICATION</scope>
</reference>
<dbReference type="GeneID" id="108049092"/>
<keyword evidence="7 9" id="KW-0539">Nucleus</keyword>
<keyword evidence="6 9" id="KW-0804">Transcription</keyword>
<feature type="compositionally biased region" description="Gly residues" evidence="10">
    <location>
        <begin position="373"/>
        <end position="383"/>
    </location>
</feature>
<feature type="compositionally biased region" description="Polar residues" evidence="10">
    <location>
        <begin position="465"/>
        <end position="487"/>
    </location>
</feature>
<dbReference type="EnsemblMetazoa" id="XM_044460234.1">
    <property type="protein sequence ID" value="XP_044316169.1"/>
    <property type="gene ID" value="LOC108049092"/>
</dbReference>
<evidence type="ECO:0000256" key="8">
    <source>
        <dbReference type="ARBA" id="ARBA00032016"/>
    </source>
</evidence>
<evidence type="ECO:0000259" key="13">
    <source>
        <dbReference type="Pfam" id="PF21539"/>
    </source>
</evidence>
<dbReference type="InterPro" id="IPR036529">
    <property type="entry name" value="KIX_dom_sf"/>
</dbReference>
<dbReference type="Pfam" id="PF21538">
    <property type="entry name" value="Med15_M"/>
    <property type="match status" value="1"/>
</dbReference>
<evidence type="ECO:0000256" key="2">
    <source>
        <dbReference type="ARBA" id="ARBA00009807"/>
    </source>
</evidence>
<feature type="domain" description="ARC105/Med15 mediator subunit central" evidence="12">
    <location>
        <begin position="490"/>
        <end position="600"/>
    </location>
</feature>
<dbReference type="Proteomes" id="UP001652680">
    <property type="component" value="Unassembled WGS sequence"/>
</dbReference>
<dbReference type="Gene3D" id="1.10.246.20">
    <property type="entry name" value="Coactivator CBP, KIX domain"/>
    <property type="match status" value="1"/>
</dbReference>
<dbReference type="Pfam" id="PF21539">
    <property type="entry name" value="Med15_C"/>
    <property type="match status" value="1"/>
</dbReference>
<feature type="domain" description="ARC105/Med15 mediator subunit C-terminal" evidence="13">
    <location>
        <begin position="629"/>
        <end position="737"/>
    </location>
</feature>
<evidence type="ECO:0000256" key="1">
    <source>
        <dbReference type="ARBA" id="ARBA00004123"/>
    </source>
</evidence>
<feature type="compositionally biased region" description="Low complexity" evidence="10">
    <location>
        <begin position="70"/>
        <end position="85"/>
    </location>
</feature>
<evidence type="ECO:0000313" key="15">
    <source>
        <dbReference type="Proteomes" id="UP001652680"/>
    </source>
</evidence>
<dbReference type="InterPro" id="IPR019087">
    <property type="entry name" value="Med15_N"/>
</dbReference>
<evidence type="ECO:0000259" key="12">
    <source>
        <dbReference type="Pfam" id="PF21538"/>
    </source>
</evidence>